<dbReference type="GO" id="GO:0019343">
    <property type="term" value="P:cysteine biosynthetic process via cystathionine"/>
    <property type="evidence" value="ECO:0007669"/>
    <property type="project" value="InterPro"/>
</dbReference>
<evidence type="ECO:0000256" key="8">
    <source>
        <dbReference type="PROSITE-ProRule" id="PRU00703"/>
    </source>
</evidence>
<dbReference type="EMBL" id="QQZY01000001">
    <property type="protein sequence ID" value="RDI75932.1"/>
    <property type="molecule type" value="Genomic_DNA"/>
</dbReference>
<dbReference type="FunFam" id="3.40.50.1100:FF:000118">
    <property type="entry name" value="Related to CYS4-cystathionine beta-synthase"/>
    <property type="match status" value="1"/>
</dbReference>
<dbReference type="SUPFAM" id="SSF54631">
    <property type="entry name" value="CBS-domain pair"/>
    <property type="match status" value="1"/>
</dbReference>
<evidence type="ECO:0000256" key="2">
    <source>
        <dbReference type="ARBA" id="ARBA00007103"/>
    </source>
</evidence>
<dbReference type="GO" id="GO:0005737">
    <property type="term" value="C:cytoplasm"/>
    <property type="evidence" value="ECO:0007669"/>
    <property type="project" value="InterPro"/>
</dbReference>
<dbReference type="InterPro" id="IPR001926">
    <property type="entry name" value="TrpB-like_PALP"/>
</dbReference>
<dbReference type="SUPFAM" id="SSF53686">
    <property type="entry name" value="Tryptophan synthase beta subunit-like PLP-dependent enzymes"/>
    <property type="match status" value="1"/>
</dbReference>
<comment type="catalytic activity">
    <reaction evidence="6">
        <text>L-homocysteine + L-serine = L,L-cystathionine + H2O</text>
        <dbReference type="Rhea" id="RHEA:10112"/>
        <dbReference type="ChEBI" id="CHEBI:15377"/>
        <dbReference type="ChEBI" id="CHEBI:33384"/>
        <dbReference type="ChEBI" id="CHEBI:58161"/>
        <dbReference type="ChEBI" id="CHEBI:58199"/>
        <dbReference type="EC" id="4.2.1.22"/>
    </reaction>
</comment>
<dbReference type="SMART" id="SM00116">
    <property type="entry name" value="CBS"/>
    <property type="match status" value="2"/>
</dbReference>
<protein>
    <recommendedName>
        <fullName evidence="3 7">Cystathionine beta-synthase</fullName>
        <ecNumber evidence="3 7">4.2.1.22</ecNumber>
    </recommendedName>
</protein>
<dbReference type="GO" id="GO:0004122">
    <property type="term" value="F:cystathionine beta-synthase activity"/>
    <property type="evidence" value="ECO:0007669"/>
    <property type="project" value="UniProtKB-UniRule"/>
</dbReference>
<comment type="similarity">
    <text evidence="2">Belongs to the cysteine synthase/cystathionine beta-synthase family.</text>
</comment>
<dbReference type="RefSeq" id="WP_114794807.1">
    <property type="nucleotide sequence ID" value="NZ_QQZY01000001.1"/>
</dbReference>
<evidence type="ECO:0000256" key="3">
    <source>
        <dbReference type="ARBA" id="ARBA00012041"/>
    </source>
</evidence>
<dbReference type="InterPro" id="IPR046342">
    <property type="entry name" value="CBS_dom_sf"/>
</dbReference>
<evidence type="ECO:0000256" key="6">
    <source>
        <dbReference type="ARBA" id="ARBA00047490"/>
    </source>
</evidence>
<evidence type="ECO:0000256" key="7">
    <source>
        <dbReference type="NCBIfam" id="TIGR01137"/>
    </source>
</evidence>
<dbReference type="Pfam" id="PF00291">
    <property type="entry name" value="PALP"/>
    <property type="match status" value="1"/>
</dbReference>
<sequence length="470" mass="50520">MGRTYPTLLDLVGGTPIVRLDRFGRDVPPQLLAKLELLNPGGSNKDRIGLAMIEAAEREGKLRPGGTIVEPTSGNTGVGLAIAAAQKGYRCIFVMPDKMSQEKISTLRAYGAEVVITPTAVDHDSPESYYSVSDRLAEEIPGGFKPDQYSNAANPEAHYRSTGPEIWEQTDGGEIDAIVISVGTGGTISGVGRYFKERKPEVLIVGADPEGSVYTEDAEHPTHPYLVEGIGKDTWPETMDAAVVDEWVRVSDRDSFLTARRLAREEGLLVGGSCGSTAWAALQVAGRMGPGARVLMLLPDGGRSYLSKFYDDNWMIQYGFMERSAPVPTVDEVLRFRRGEGSELPDLVTIESAKKVGAAIDLMQRYGISQLPVVRQEPAAALTDIVGSIQERSLLDRVFKNPDALNEDIAVAMQPPLAIVDARASLDEVFSALSGPAAAVVVAAGGVPAAILTRSDLLEFLAHQRMQVEG</sequence>
<dbReference type="Pfam" id="PF00571">
    <property type="entry name" value="CBS"/>
    <property type="match status" value="2"/>
</dbReference>
<dbReference type="InterPro" id="IPR005857">
    <property type="entry name" value="Cysta_beta_synth"/>
</dbReference>
<dbReference type="PROSITE" id="PS51371">
    <property type="entry name" value="CBS"/>
    <property type="match status" value="1"/>
</dbReference>
<evidence type="ECO:0000256" key="1">
    <source>
        <dbReference type="ARBA" id="ARBA00001933"/>
    </source>
</evidence>
<feature type="domain" description="CBS" evidence="9">
    <location>
        <begin position="343"/>
        <end position="405"/>
    </location>
</feature>
<keyword evidence="5" id="KW-0456">Lyase</keyword>
<dbReference type="PANTHER" id="PTHR10314">
    <property type="entry name" value="CYSTATHIONINE BETA-SYNTHASE"/>
    <property type="match status" value="1"/>
</dbReference>
<keyword evidence="4" id="KW-0663">Pyridoxal phosphate</keyword>
<accession>A0A7M2Z241</accession>
<dbReference type="InterPro" id="IPR050214">
    <property type="entry name" value="Cys_Synth/Cystath_Beta-Synth"/>
</dbReference>
<dbReference type="Proteomes" id="UP000254134">
    <property type="component" value="Unassembled WGS sequence"/>
</dbReference>
<dbReference type="InterPro" id="IPR036052">
    <property type="entry name" value="TrpB-like_PALP_sf"/>
</dbReference>
<dbReference type="CDD" id="cd01561">
    <property type="entry name" value="CBS_like"/>
    <property type="match status" value="1"/>
</dbReference>
<evidence type="ECO:0000256" key="4">
    <source>
        <dbReference type="ARBA" id="ARBA00022898"/>
    </source>
</evidence>
<dbReference type="NCBIfam" id="TIGR01137">
    <property type="entry name" value="cysta_beta"/>
    <property type="match status" value="1"/>
</dbReference>
<dbReference type="Gene3D" id="3.10.580.10">
    <property type="entry name" value="CBS-domain"/>
    <property type="match status" value="1"/>
</dbReference>
<dbReference type="AlphaFoldDB" id="A0A7M2Z241"/>
<name>A0A7M2Z241_9ACTN</name>
<dbReference type="FunFam" id="3.40.50.1100:FF:000003">
    <property type="entry name" value="Cystathionine beta-synthase"/>
    <property type="match status" value="1"/>
</dbReference>
<comment type="caution">
    <text evidence="10">The sequence shown here is derived from an EMBL/GenBank/DDBJ whole genome shotgun (WGS) entry which is preliminary data.</text>
</comment>
<keyword evidence="11" id="KW-1185">Reference proteome</keyword>
<proteinExistence type="inferred from homology"/>
<evidence type="ECO:0000313" key="10">
    <source>
        <dbReference type="EMBL" id="RDI75932.1"/>
    </source>
</evidence>
<gene>
    <name evidence="10" type="ORF">Gocc_0351</name>
</gene>
<reference evidence="11" key="2">
    <citation type="journal article" date="2019" name="MicrobiologyOpen">
        <title>High-quality draft genome sequence of Gaiella occulta isolated from a 150 meter deep mineral water borehole and comparison with the genome sequences of other deep-branching lineages of the phylum Actinobacteria.</title>
        <authorList>
            <person name="Severino R."/>
            <person name="Froufe H.J.C."/>
            <person name="Barroso C."/>
            <person name="Albuquerque L."/>
            <person name="Lobo-da-Cunha A."/>
            <person name="da Costa M.S."/>
            <person name="Egas C."/>
        </authorList>
    </citation>
    <scope>NUCLEOTIDE SEQUENCE [LARGE SCALE GENOMIC DNA]</scope>
    <source>
        <strain evidence="11">F2-233</strain>
    </source>
</reference>
<comment type="cofactor">
    <cofactor evidence="1">
        <name>pyridoxal 5'-phosphate</name>
        <dbReference type="ChEBI" id="CHEBI:597326"/>
    </cofactor>
</comment>
<organism evidence="10 11">
    <name type="scientific">Gaiella occulta</name>
    <dbReference type="NCBI Taxonomy" id="1002870"/>
    <lineage>
        <taxon>Bacteria</taxon>
        <taxon>Bacillati</taxon>
        <taxon>Actinomycetota</taxon>
        <taxon>Thermoleophilia</taxon>
        <taxon>Gaiellales</taxon>
        <taxon>Gaiellaceae</taxon>
        <taxon>Gaiella</taxon>
    </lineage>
</organism>
<evidence type="ECO:0000313" key="11">
    <source>
        <dbReference type="Proteomes" id="UP000254134"/>
    </source>
</evidence>
<evidence type="ECO:0000256" key="5">
    <source>
        <dbReference type="ARBA" id="ARBA00023239"/>
    </source>
</evidence>
<reference evidence="10 11" key="1">
    <citation type="submission" date="2018-07" db="EMBL/GenBank/DDBJ databases">
        <title>High-quality-draft genome sequence of Gaiella occulta.</title>
        <authorList>
            <person name="Severino R."/>
            <person name="Froufe H.J.C."/>
            <person name="Rainey F.A."/>
            <person name="Barroso C."/>
            <person name="Albuquerque L."/>
            <person name="Lobo-Da-Cunha A."/>
            <person name="Da Costa M.S."/>
            <person name="Egas C."/>
        </authorList>
    </citation>
    <scope>NUCLEOTIDE SEQUENCE [LARGE SCALE GENOMIC DNA]</scope>
    <source>
        <strain evidence="10 11">F2-233</strain>
    </source>
</reference>
<dbReference type="OrthoDB" id="9805733at2"/>
<evidence type="ECO:0000259" key="9">
    <source>
        <dbReference type="PROSITE" id="PS51371"/>
    </source>
</evidence>
<keyword evidence="8" id="KW-0129">CBS domain</keyword>
<dbReference type="Gene3D" id="3.40.50.1100">
    <property type="match status" value="2"/>
</dbReference>
<dbReference type="EC" id="4.2.1.22" evidence="3 7"/>
<dbReference type="InterPro" id="IPR000644">
    <property type="entry name" value="CBS_dom"/>
</dbReference>